<dbReference type="AlphaFoldDB" id="A0A026X1J7"/>
<dbReference type="EMBL" id="KK107063">
    <property type="protein sequence ID" value="EZA61264.1"/>
    <property type="molecule type" value="Genomic_DNA"/>
</dbReference>
<proteinExistence type="predicted"/>
<organism evidence="1 2">
    <name type="scientific">Ooceraea biroi</name>
    <name type="common">Clonal raider ant</name>
    <name type="synonym">Cerapachys biroi</name>
    <dbReference type="NCBI Taxonomy" id="2015173"/>
    <lineage>
        <taxon>Eukaryota</taxon>
        <taxon>Metazoa</taxon>
        <taxon>Ecdysozoa</taxon>
        <taxon>Arthropoda</taxon>
        <taxon>Hexapoda</taxon>
        <taxon>Insecta</taxon>
        <taxon>Pterygota</taxon>
        <taxon>Neoptera</taxon>
        <taxon>Endopterygota</taxon>
        <taxon>Hymenoptera</taxon>
        <taxon>Apocrita</taxon>
        <taxon>Aculeata</taxon>
        <taxon>Formicoidea</taxon>
        <taxon>Formicidae</taxon>
        <taxon>Dorylinae</taxon>
        <taxon>Ooceraea</taxon>
    </lineage>
</organism>
<keyword evidence="2" id="KW-1185">Reference proteome</keyword>
<reference evidence="1 2" key="1">
    <citation type="journal article" date="2014" name="Curr. Biol.">
        <title>The genome of the clonal raider ant Cerapachys biroi.</title>
        <authorList>
            <person name="Oxley P.R."/>
            <person name="Ji L."/>
            <person name="Fetter-Pruneda I."/>
            <person name="McKenzie S.K."/>
            <person name="Li C."/>
            <person name="Hu H."/>
            <person name="Zhang G."/>
            <person name="Kronauer D.J."/>
        </authorList>
    </citation>
    <scope>NUCLEOTIDE SEQUENCE [LARGE SCALE GENOMIC DNA]</scope>
</reference>
<protein>
    <submittedName>
        <fullName evidence="1">Uncharacterized protein</fullName>
    </submittedName>
</protein>
<sequence>MSRKEKMNIINTMHHIPATSWERVVKLFIAREMNHGEILEVDDFSPHTLL</sequence>
<name>A0A026X1J7_OOCBI</name>
<dbReference type="Proteomes" id="UP000053097">
    <property type="component" value="Unassembled WGS sequence"/>
</dbReference>
<gene>
    <name evidence="1" type="ORF">X777_08478</name>
</gene>
<accession>A0A026X1J7</accession>
<evidence type="ECO:0000313" key="2">
    <source>
        <dbReference type="Proteomes" id="UP000053097"/>
    </source>
</evidence>
<evidence type="ECO:0000313" key="1">
    <source>
        <dbReference type="EMBL" id="EZA61264.1"/>
    </source>
</evidence>